<name>A0A347WMB3_9LACT</name>
<evidence type="ECO:0000313" key="2">
    <source>
        <dbReference type="EMBL" id="AXY26220.1"/>
    </source>
</evidence>
<organism evidence="2 3">
    <name type="scientific">Suicoccus acidiformans</name>
    <dbReference type="NCBI Taxonomy" id="2036206"/>
    <lineage>
        <taxon>Bacteria</taxon>
        <taxon>Bacillati</taxon>
        <taxon>Bacillota</taxon>
        <taxon>Bacilli</taxon>
        <taxon>Lactobacillales</taxon>
        <taxon>Aerococcaceae</taxon>
        <taxon>Suicoccus</taxon>
    </lineage>
</organism>
<proteinExistence type="predicted"/>
<gene>
    <name evidence="2" type="ORF">CL176_09535</name>
</gene>
<feature type="region of interest" description="Disordered" evidence="1">
    <location>
        <begin position="43"/>
        <end position="66"/>
    </location>
</feature>
<feature type="compositionally biased region" description="Basic and acidic residues" evidence="1">
    <location>
        <begin position="46"/>
        <end position="61"/>
    </location>
</feature>
<dbReference type="Proteomes" id="UP000263232">
    <property type="component" value="Chromosome"/>
</dbReference>
<keyword evidence="3" id="KW-1185">Reference proteome</keyword>
<evidence type="ECO:0000256" key="1">
    <source>
        <dbReference type="SAM" id="MobiDB-lite"/>
    </source>
</evidence>
<dbReference type="AlphaFoldDB" id="A0A347WMB3"/>
<dbReference type="KEGG" id="abae:CL176_09535"/>
<reference evidence="2 3" key="1">
    <citation type="submission" date="2017-09" db="EMBL/GenBank/DDBJ databases">
        <title>Complete genome sequence of Oxytococcus suis strain ZY16052.</title>
        <authorList>
            <person name="Li F."/>
        </authorList>
    </citation>
    <scope>NUCLEOTIDE SEQUENCE [LARGE SCALE GENOMIC DNA]</scope>
    <source>
        <strain evidence="2 3">ZY16052</strain>
    </source>
</reference>
<dbReference type="EMBL" id="CP023434">
    <property type="protein sequence ID" value="AXY26220.1"/>
    <property type="molecule type" value="Genomic_DNA"/>
</dbReference>
<accession>A0A347WMB3</accession>
<protein>
    <submittedName>
        <fullName evidence="2">Uncharacterized protein</fullName>
    </submittedName>
</protein>
<evidence type="ECO:0000313" key="3">
    <source>
        <dbReference type="Proteomes" id="UP000263232"/>
    </source>
</evidence>
<sequence>MGLEGLGVGGFSFDGAFDVGLHVVEAGDEFMDGGDELVELADEGDDCKQGTRKATDFDEGHGSTPFYEYSPYKARKIVDKKEPYERDT</sequence>